<evidence type="ECO:0000256" key="3">
    <source>
        <dbReference type="ARBA" id="ARBA00023125"/>
    </source>
</evidence>
<keyword evidence="6" id="KW-1185">Reference proteome</keyword>
<organism evidence="5 6">
    <name type="scientific">Marinibactrum halimedae</name>
    <dbReference type="NCBI Taxonomy" id="1444977"/>
    <lineage>
        <taxon>Bacteria</taxon>
        <taxon>Pseudomonadati</taxon>
        <taxon>Pseudomonadota</taxon>
        <taxon>Gammaproteobacteria</taxon>
        <taxon>Cellvibrionales</taxon>
        <taxon>Cellvibrionaceae</taxon>
        <taxon>Marinibactrum</taxon>
    </lineage>
</organism>
<evidence type="ECO:0000313" key="6">
    <source>
        <dbReference type="Proteomes" id="UP001156870"/>
    </source>
</evidence>
<dbReference type="SUPFAM" id="SSF46785">
    <property type="entry name" value="Winged helix' DNA-binding domain"/>
    <property type="match status" value="1"/>
</dbReference>
<keyword evidence="4" id="KW-0804">Transcription</keyword>
<dbReference type="AlphaFoldDB" id="A0AA37T0U4"/>
<dbReference type="InterPro" id="IPR036388">
    <property type="entry name" value="WH-like_DNA-bd_sf"/>
</dbReference>
<dbReference type="GO" id="GO:0003677">
    <property type="term" value="F:DNA binding"/>
    <property type="evidence" value="ECO:0007669"/>
    <property type="project" value="UniProtKB-KW"/>
</dbReference>
<gene>
    <name evidence="5" type="ORF">GCM10007877_05090</name>
</gene>
<accession>A0AA37T0U4</accession>
<dbReference type="Gene3D" id="1.10.10.10">
    <property type="entry name" value="Winged helix-like DNA-binding domain superfamily/Winged helix DNA-binding domain"/>
    <property type="match status" value="1"/>
</dbReference>
<comment type="caution">
    <text evidence="5">The sequence shown here is derived from an EMBL/GenBank/DDBJ whole genome shotgun (WGS) entry which is preliminary data.</text>
</comment>
<dbReference type="Pfam" id="PF03965">
    <property type="entry name" value="Penicillinase_R"/>
    <property type="match status" value="1"/>
</dbReference>
<name>A0AA37T0U4_9GAMM</name>
<dbReference type="InterPro" id="IPR036390">
    <property type="entry name" value="WH_DNA-bd_sf"/>
</dbReference>
<dbReference type="Proteomes" id="UP001156870">
    <property type="component" value="Unassembled WGS sequence"/>
</dbReference>
<protein>
    <submittedName>
        <fullName evidence="5">Transcriptional regulator</fullName>
    </submittedName>
</protein>
<proteinExistence type="inferred from homology"/>
<sequence>MKTIALRLSQLLPHRQKRRSSSALGERELEVMKILWQDGALSAKEVLTRLSDTTLSLSTMQSTLERLHRKSLLSREKVGRFYIYQAAVSRNEMIRELLGNIAEQVSDGQMAPMISGFMDFIEQDTSGTVSAEMKEVMERLVSDDGR</sequence>
<dbReference type="RefSeq" id="WP_232592381.1">
    <property type="nucleotide sequence ID" value="NZ_BSPD01000020.1"/>
</dbReference>
<reference evidence="5 6" key="1">
    <citation type="journal article" date="2014" name="Int. J. Syst. Evol. Microbiol.">
        <title>Complete genome sequence of Corynebacterium casei LMG S-19264T (=DSM 44701T), isolated from a smear-ripened cheese.</title>
        <authorList>
            <consortium name="US DOE Joint Genome Institute (JGI-PGF)"/>
            <person name="Walter F."/>
            <person name="Albersmeier A."/>
            <person name="Kalinowski J."/>
            <person name="Ruckert C."/>
        </authorList>
    </citation>
    <scope>NUCLEOTIDE SEQUENCE [LARGE SCALE GENOMIC DNA]</scope>
    <source>
        <strain evidence="5 6">NBRC 110095</strain>
    </source>
</reference>
<evidence type="ECO:0000313" key="5">
    <source>
        <dbReference type="EMBL" id="GLS24795.1"/>
    </source>
</evidence>
<dbReference type="EMBL" id="BSPD01000020">
    <property type="protein sequence ID" value="GLS24795.1"/>
    <property type="molecule type" value="Genomic_DNA"/>
</dbReference>
<comment type="similarity">
    <text evidence="1">Belongs to the BlaI transcriptional regulatory family.</text>
</comment>
<evidence type="ECO:0000256" key="4">
    <source>
        <dbReference type="ARBA" id="ARBA00023163"/>
    </source>
</evidence>
<dbReference type="InterPro" id="IPR005650">
    <property type="entry name" value="BlaI_family"/>
</dbReference>
<evidence type="ECO:0000256" key="2">
    <source>
        <dbReference type="ARBA" id="ARBA00023015"/>
    </source>
</evidence>
<keyword evidence="3" id="KW-0238">DNA-binding</keyword>
<keyword evidence="2" id="KW-0805">Transcription regulation</keyword>
<evidence type="ECO:0000256" key="1">
    <source>
        <dbReference type="ARBA" id="ARBA00011046"/>
    </source>
</evidence>
<dbReference type="GO" id="GO:0045892">
    <property type="term" value="P:negative regulation of DNA-templated transcription"/>
    <property type="evidence" value="ECO:0007669"/>
    <property type="project" value="InterPro"/>
</dbReference>